<dbReference type="OrthoDB" id="9811721at2"/>
<dbReference type="Gene3D" id="1.10.3470.10">
    <property type="entry name" value="ABC transporter involved in vitamin B12 uptake, BtuC"/>
    <property type="match status" value="1"/>
</dbReference>
<keyword evidence="10" id="KW-1185">Reference proteome</keyword>
<dbReference type="CDD" id="cd06550">
    <property type="entry name" value="TM_ABC_iron-siderophores_like"/>
    <property type="match status" value="1"/>
</dbReference>
<keyword evidence="5 8" id="KW-0812">Transmembrane</keyword>
<evidence type="ECO:0000256" key="8">
    <source>
        <dbReference type="SAM" id="Phobius"/>
    </source>
</evidence>
<dbReference type="AlphaFoldDB" id="A0A9X1CJH6"/>
<dbReference type="PANTHER" id="PTHR30472:SF23">
    <property type="entry name" value="IRON-UPTAKE SYSTEM PERMEASE PROTEIN FEUC"/>
    <property type="match status" value="1"/>
</dbReference>
<feature type="transmembrane region" description="Helical" evidence="8">
    <location>
        <begin position="126"/>
        <end position="147"/>
    </location>
</feature>
<feature type="transmembrane region" description="Helical" evidence="8">
    <location>
        <begin position="249"/>
        <end position="275"/>
    </location>
</feature>
<evidence type="ECO:0000256" key="1">
    <source>
        <dbReference type="ARBA" id="ARBA00004651"/>
    </source>
</evidence>
<evidence type="ECO:0000256" key="7">
    <source>
        <dbReference type="ARBA" id="ARBA00023136"/>
    </source>
</evidence>
<feature type="transmembrane region" description="Helical" evidence="8">
    <location>
        <begin position="316"/>
        <end position="337"/>
    </location>
</feature>
<dbReference type="GO" id="GO:0022857">
    <property type="term" value="F:transmembrane transporter activity"/>
    <property type="evidence" value="ECO:0007669"/>
    <property type="project" value="InterPro"/>
</dbReference>
<dbReference type="RefSeq" id="WP_149474269.1">
    <property type="nucleotide sequence ID" value="NZ_JAGGMB010000012.1"/>
</dbReference>
<proteinExistence type="inferred from homology"/>
<keyword evidence="6 8" id="KW-1133">Transmembrane helix</keyword>
<evidence type="ECO:0000313" key="9">
    <source>
        <dbReference type="EMBL" id="MBP2079033.1"/>
    </source>
</evidence>
<feature type="transmembrane region" description="Helical" evidence="8">
    <location>
        <begin position="287"/>
        <end position="309"/>
    </location>
</feature>
<dbReference type="PANTHER" id="PTHR30472">
    <property type="entry name" value="FERRIC ENTEROBACTIN TRANSPORT SYSTEM PERMEASE PROTEIN"/>
    <property type="match status" value="1"/>
</dbReference>
<feature type="transmembrane region" description="Helical" evidence="8">
    <location>
        <begin position="95"/>
        <end position="114"/>
    </location>
</feature>
<dbReference type="InterPro" id="IPR037294">
    <property type="entry name" value="ABC_BtuC-like"/>
</dbReference>
<feature type="transmembrane region" description="Helical" evidence="8">
    <location>
        <begin position="159"/>
        <end position="179"/>
    </location>
</feature>
<accession>A0A9X1CJH6</accession>
<dbReference type="InterPro" id="IPR000522">
    <property type="entry name" value="ABC_transptr_permease_BtuC"/>
</dbReference>
<evidence type="ECO:0000313" key="10">
    <source>
        <dbReference type="Proteomes" id="UP001138793"/>
    </source>
</evidence>
<keyword evidence="3" id="KW-0813">Transport</keyword>
<feature type="transmembrane region" description="Helical" evidence="8">
    <location>
        <begin position="208"/>
        <end position="229"/>
    </location>
</feature>
<evidence type="ECO:0000256" key="3">
    <source>
        <dbReference type="ARBA" id="ARBA00022448"/>
    </source>
</evidence>
<feature type="transmembrane region" description="Helical" evidence="8">
    <location>
        <begin position="9"/>
        <end position="29"/>
    </location>
</feature>
<feature type="transmembrane region" description="Helical" evidence="8">
    <location>
        <begin position="63"/>
        <end position="83"/>
    </location>
</feature>
<protein>
    <submittedName>
        <fullName evidence="9">Iron complex transport system permease protein</fullName>
    </submittedName>
</protein>
<evidence type="ECO:0000256" key="2">
    <source>
        <dbReference type="ARBA" id="ARBA00007935"/>
    </source>
</evidence>
<comment type="caution">
    <text evidence="9">The sequence shown here is derived from an EMBL/GenBank/DDBJ whole genome shotgun (WGS) entry which is preliminary data.</text>
</comment>
<comment type="subcellular location">
    <subcellularLocation>
        <location evidence="1">Cell membrane</location>
        <topology evidence="1">Multi-pass membrane protein</topology>
    </subcellularLocation>
</comment>
<sequence>MLKRSDNRCFIQVFLLGIVFAIFVMYMSLATGIFELTHVEIIRTILGFDNLWENHLVIYGFRLPRIVIGAFVGCALGMVGSVLQGVTKNHLADPGILGIQAAVGFSVVCYMLIVQSNVTGMSELSIISMSLFGWIGGILAAIFLFLFSRKHGEIDPKRLILVGIALNAGFGALTLFVSLKMNPQDFEMATVWLSGSIYSASWEQIYSMIPWFLIVVPLFVWKAPVLNLLQLNEVSIIGLGLRANRVRFLLLLGSVGLISSSVIVSGSIGFVGLIAPHIARRLVGMHYPYILPISGLTGMLLVVVGDWIGRTIFAPAELAVGIVISIIGVPYLIYLLMRSARTT</sequence>
<name>A0A9X1CJH6_9BACI</name>
<organism evidence="9 10">
    <name type="scientific">Oceanobacillus polygoni</name>
    <dbReference type="NCBI Taxonomy" id="1235259"/>
    <lineage>
        <taxon>Bacteria</taxon>
        <taxon>Bacillati</taxon>
        <taxon>Bacillota</taxon>
        <taxon>Bacilli</taxon>
        <taxon>Bacillales</taxon>
        <taxon>Bacillaceae</taxon>
        <taxon>Oceanobacillus</taxon>
    </lineage>
</organism>
<evidence type="ECO:0000256" key="6">
    <source>
        <dbReference type="ARBA" id="ARBA00022989"/>
    </source>
</evidence>
<evidence type="ECO:0000256" key="4">
    <source>
        <dbReference type="ARBA" id="ARBA00022475"/>
    </source>
</evidence>
<dbReference type="Proteomes" id="UP001138793">
    <property type="component" value="Unassembled WGS sequence"/>
</dbReference>
<reference evidence="9" key="1">
    <citation type="submission" date="2021-03" db="EMBL/GenBank/DDBJ databases">
        <title>Genomic Encyclopedia of Type Strains, Phase IV (KMG-IV): sequencing the most valuable type-strain genomes for metagenomic binning, comparative biology and taxonomic classification.</title>
        <authorList>
            <person name="Goeker M."/>
        </authorList>
    </citation>
    <scope>NUCLEOTIDE SEQUENCE</scope>
    <source>
        <strain evidence="9">DSM 107338</strain>
    </source>
</reference>
<dbReference type="GO" id="GO:0033214">
    <property type="term" value="P:siderophore-iron import into cell"/>
    <property type="evidence" value="ECO:0007669"/>
    <property type="project" value="TreeGrafter"/>
</dbReference>
<dbReference type="SUPFAM" id="SSF81345">
    <property type="entry name" value="ABC transporter involved in vitamin B12 uptake, BtuC"/>
    <property type="match status" value="1"/>
</dbReference>
<gene>
    <name evidence="9" type="ORF">J2Z64_003302</name>
</gene>
<dbReference type="EMBL" id="JAGGMB010000012">
    <property type="protein sequence ID" value="MBP2079033.1"/>
    <property type="molecule type" value="Genomic_DNA"/>
</dbReference>
<dbReference type="GO" id="GO:0005886">
    <property type="term" value="C:plasma membrane"/>
    <property type="evidence" value="ECO:0007669"/>
    <property type="project" value="UniProtKB-SubCell"/>
</dbReference>
<evidence type="ECO:0000256" key="5">
    <source>
        <dbReference type="ARBA" id="ARBA00022692"/>
    </source>
</evidence>
<keyword evidence="4" id="KW-1003">Cell membrane</keyword>
<keyword evidence="7 8" id="KW-0472">Membrane</keyword>
<dbReference type="FunFam" id="1.10.3470.10:FF:000001">
    <property type="entry name" value="Vitamin B12 ABC transporter permease BtuC"/>
    <property type="match status" value="1"/>
</dbReference>
<comment type="similarity">
    <text evidence="2">Belongs to the binding-protein-dependent transport system permease family. FecCD subfamily.</text>
</comment>
<dbReference type="Pfam" id="PF01032">
    <property type="entry name" value="FecCD"/>
    <property type="match status" value="1"/>
</dbReference>